<evidence type="ECO:0000256" key="1">
    <source>
        <dbReference type="ARBA" id="ARBA00004141"/>
    </source>
</evidence>
<name>A0A9P8V251_9PEZI</name>
<dbReference type="Pfam" id="PF20684">
    <property type="entry name" value="Fung_rhodopsin"/>
    <property type="match status" value="1"/>
</dbReference>
<comment type="similarity">
    <text evidence="5">Belongs to the SAT4 family.</text>
</comment>
<organism evidence="9 10">
    <name type="scientific">Plectosphaerella plurivora</name>
    <dbReference type="NCBI Taxonomy" id="936078"/>
    <lineage>
        <taxon>Eukaryota</taxon>
        <taxon>Fungi</taxon>
        <taxon>Dikarya</taxon>
        <taxon>Ascomycota</taxon>
        <taxon>Pezizomycotina</taxon>
        <taxon>Sordariomycetes</taxon>
        <taxon>Hypocreomycetidae</taxon>
        <taxon>Glomerellales</taxon>
        <taxon>Plectosphaerellaceae</taxon>
        <taxon>Plectosphaerella</taxon>
    </lineage>
</organism>
<feature type="transmembrane region" description="Helical" evidence="7">
    <location>
        <begin position="192"/>
        <end position="217"/>
    </location>
</feature>
<feature type="transmembrane region" description="Helical" evidence="7">
    <location>
        <begin position="229"/>
        <end position="254"/>
    </location>
</feature>
<accession>A0A9P8V251</accession>
<keyword evidence="2 7" id="KW-0812">Transmembrane</keyword>
<dbReference type="InterPro" id="IPR052337">
    <property type="entry name" value="SAT4-like"/>
</dbReference>
<evidence type="ECO:0000256" key="2">
    <source>
        <dbReference type="ARBA" id="ARBA00022692"/>
    </source>
</evidence>
<dbReference type="GO" id="GO:0016020">
    <property type="term" value="C:membrane"/>
    <property type="evidence" value="ECO:0007669"/>
    <property type="project" value="UniProtKB-SubCell"/>
</dbReference>
<comment type="subcellular location">
    <subcellularLocation>
        <location evidence="1">Membrane</location>
        <topology evidence="1">Multi-pass membrane protein</topology>
    </subcellularLocation>
</comment>
<evidence type="ECO:0000313" key="10">
    <source>
        <dbReference type="Proteomes" id="UP000770015"/>
    </source>
</evidence>
<sequence length="381" mass="41494">MSVVNGILVAIPPPDGYVVDFDHPQRNSVKTTYVVASVGMVLAAAFVAQRLYVKAFIRNKLGIDDAIVMIAWLGSIAIQVLTIRSFAVGFMGVHGWEIPFEKFQEFALFGAYINSIVYTVPTCLSKIVILLFLLDINHSNKWYRWSVYIAMFVVAGSSTTIFFASLFPCHPFQKAYDITFPPDQGNCIDRPAMFQATAALGVVTDVIIILIPVPMVVRLHVSRSKKIGLLTLFAIGSATVVTSIVRLFLLISALDEVDQTWGGGPIHVWICVEANLLIMCACLSTLRHFIRTVAPWMLSSGRGTSKANTGTTGTYPLQTIGGISSAKRSELERLDEQFGTGTRIEGGRPSLDTSGSTGDDGRSDQGIVQTTTTQVTYANAR</sequence>
<evidence type="ECO:0000256" key="6">
    <source>
        <dbReference type="SAM" id="MobiDB-lite"/>
    </source>
</evidence>
<dbReference type="PANTHER" id="PTHR33048">
    <property type="entry name" value="PTH11-LIKE INTEGRAL MEMBRANE PROTEIN (AFU_ORTHOLOGUE AFUA_5G11245)"/>
    <property type="match status" value="1"/>
</dbReference>
<reference evidence="9" key="1">
    <citation type="journal article" date="2021" name="Nat. Commun.">
        <title>Genetic determinants of endophytism in the Arabidopsis root mycobiome.</title>
        <authorList>
            <person name="Mesny F."/>
            <person name="Miyauchi S."/>
            <person name="Thiergart T."/>
            <person name="Pickel B."/>
            <person name="Atanasova L."/>
            <person name="Karlsson M."/>
            <person name="Huettel B."/>
            <person name="Barry K.W."/>
            <person name="Haridas S."/>
            <person name="Chen C."/>
            <person name="Bauer D."/>
            <person name="Andreopoulos W."/>
            <person name="Pangilinan J."/>
            <person name="LaButti K."/>
            <person name="Riley R."/>
            <person name="Lipzen A."/>
            <person name="Clum A."/>
            <person name="Drula E."/>
            <person name="Henrissat B."/>
            <person name="Kohler A."/>
            <person name="Grigoriev I.V."/>
            <person name="Martin F.M."/>
            <person name="Hacquard S."/>
        </authorList>
    </citation>
    <scope>NUCLEOTIDE SEQUENCE</scope>
    <source>
        <strain evidence="9">MPI-SDFR-AT-0117</strain>
    </source>
</reference>
<keyword evidence="10" id="KW-1185">Reference proteome</keyword>
<gene>
    <name evidence="9" type="ORF">F5X68DRAFT_144282</name>
</gene>
<dbReference type="AlphaFoldDB" id="A0A9P8V251"/>
<proteinExistence type="inferred from homology"/>
<keyword evidence="4 7" id="KW-0472">Membrane</keyword>
<protein>
    <recommendedName>
        <fullName evidence="8">Rhodopsin domain-containing protein</fullName>
    </recommendedName>
</protein>
<feature type="transmembrane region" description="Helical" evidence="7">
    <location>
        <begin position="266"/>
        <end position="290"/>
    </location>
</feature>
<feature type="region of interest" description="Disordered" evidence="6">
    <location>
        <begin position="338"/>
        <end position="381"/>
    </location>
</feature>
<feature type="domain" description="Rhodopsin" evidence="8">
    <location>
        <begin position="50"/>
        <end position="291"/>
    </location>
</feature>
<feature type="compositionally biased region" description="Low complexity" evidence="6">
    <location>
        <begin position="368"/>
        <end position="381"/>
    </location>
</feature>
<evidence type="ECO:0000256" key="5">
    <source>
        <dbReference type="ARBA" id="ARBA00038359"/>
    </source>
</evidence>
<evidence type="ECO:0000259" key="8">
    <source>
        <dbReference type="Pfam" id="PF20684"/>
    </source>
</evidence>
<evidence type="ECO:0000256" key="3">
    <source>
        <dbReference type="ARBA" id="ARBA00022989"/>
    </source>
</evidence>
<dbReference type="Proteomes" id="UP000770015">
    <property type="component" value="Unassembled WGS sequence"/>
</dbReference>
<feature type="transmembrane region" description="Helical" evidence="7">
    <location>
        <begin position="65"/>
        <end position="86"/>
    </location>
</feature>
<evidence type="ECO:0000313" key="9">
    <source>
        <dbReference type="EMBL" id="KAH6663962.1"/>
    </source>
</evidence>
<evidence type="ECO:0000256" key="7">
    <source>
        <dbReference type="SAM" id="Phobius"/>
    </source>
</evidence>
<dbReference type="OrthoDB" id="5401779at2759"/>
<dbReference type="InterPro" id="IPR049326">
    <property type="entry name" value="Rhodopsin_dom_fungi"/>
</dbReference>
<comment type="caution">
    <text evidence="9">The sequence shown here is derived from an EMBL/GenBank/DDBJ whole genome shotgun (WGS) entry which is preliminary data.</text>
</comment>
<feature type="transmembrane region" description="Helical" evidence="7">
    <location>
        <begin position="106"/>
        <end position="133"/>
    </location>
</feature>
<dbReference type="EMBL" id="JAGSXJ010000041">
    <property type="protein sequence ID" value="KAH6663962.1"/>
    <property type="molecule type" value="Genomic_DNA"/>
</dbReference>
<evidence type="ECO:0000256" key="4">
    <source>
        <dbReference type="ARBA" id="ARBA00023136"/>
    </source>
</evidence>
<keyword evidence="3 7" id="KW-1133">Transmembrane helix</keyword>
<dbReference type="PANTHER" id="PTHR33048:SF124">
    <property type="entry name" value="INTEGRAL MEMBRANE PROTEIN"/>
    <property type="match status" value="1"/>
</dbReference>
<feature type="transmembrane region" description="Helical" evidence="7">
    <location>
        <begin position="145"/>
        <end position="167"/>
    </location>
</feature>
<feature type="transmembrane region" description="Helical" evidence="7">
    <location>
        <begin position="33"/>
        <end position="53"/>
    </location>
</feature>